<accession>A0A921EIW3</accession>
<name>A0A921EIW3_LACJH</name>
<organism evidence="1 2">
    <name type="scientific">Lactobacillus johnsonii</name>
    <dbReference type="NCBI Taxonomy" id="33959"/>
    <lineage>
        <taxon>Bacteria</taxon>
        <taxon>Bacillati</taxon>
        <taxon>Bacillota</taxon>
        <taxon>Bacilli</taxon>
        <taxon>Lactobacillales</taxon>
        <taxon>Lactobacillaceae</taxon>
        <taxon>Lactobacillus</taxon>
    </lineage>
</organism>
<dbReference type="Proteomes" id="UP000732527">
    <property type="component" value="Unassembled WGS sequence"/>
</dbReference>
<reference evidence="1" key="1">
    <citation type="journal article" date="2021" name="PeerJ">
        <title>Extensive microbial diversity within the chicken gut microbiome revealed by metagenomics and culture.</title>
        <authorList>
            <person name="Gilroy R."/>
            <person name="Ravi A."/>
            <person name="Getino M."/>
            <person name="Pursley I."/>
            <person name="Horton D.L."/>
            <person name="Alikhan N.F."/>
            <person name="Baker D."/>
            <person name="Gharbi K."/>
            <person name="Hall N."/>
            <person name="Watson M."/>
            <person name="Adriaenssens E.M."/>
            <person name="Foster-Nyarko E."/>
            <person name="Jarju S."/>
            <person name="Secka A."/>
            <person name="Antonio M."/>
            <person name="Oren A."/>
            <person name="Chaudhuri R.R."/>
            <person name="La Ragione R."/>
            <person name="Hildebrand F."/>
            <person name="Pallen M.J."/>
        </authorList>
    </citation>
    <scope>NUCLEOTIDE SEQUENCE</scope>
    <source>
        <strain evidence="1">CHK192-2623</strain>
    </source>
</reference>
<gene>
    <name evidence="1" type="ORF">K8V69_02240</name>
</gene>
<reference evidence="1" key="2">
    <citation type="submission" date="2021-09" db="EMBL/GenBank/DDBJ databases">
        <authorList>
            <person name="Gilroy R."/>
        </authorList>
    </citation>
    <scope>NUCLEOTIDE SEQUENCE</scope>
    <source>
        <strain evidence="1">CHK192-2623</strain>
    </source>
</reference>
<protein>
    <submittedName>
        <fullName evidence="1">Uncharacterized protein</fullName>
    </submittedName>
</protein>
<dbReference type="EMBL" id="DYYQ01000014">
    <property type="protein sequence ID" value="HJE48993.1"/>
    <property type="molecule type" value="Genomic_DNA"/>
</dbReference>
<evidence type="ECO:0000313" key="2">
    <source>
        <dbReference type="Proteomes" id="UP000732527"/>
    </source>
</evidence>
<dbReference type="AlphaFoldDB" id="A0A921EIW3"/>
<proteinExistence type="predicted"/>
<evidence type="ECO:0000313" key="1">
    <source>
        <dbReference type="EMBL" id="HJE48993.1"/>
    </source>
</evidence>
<dbReference type="RefSeq" id="WP_191362150.1">
    <property type="nucleotide sequence ID" value="NZ_JABAFI010000026.1"/>
</dbReference>
<comment type="caution">
    <text evidence="1">The sequence shown here is derived from an EMBL/GenBank/DDBJ whole genome shotgun (WGS) entry which is preliminary data.</text>
</comment>
<sequence>MKLPITITQIAHQPKILPLNRIVKGNDFTIKQLNPNTVISKEDENIRPTEVGTIVDYLSRYVLLANEHAFDVANAKAKQDLIHGIIPVKEYKLMLMTLSTMPTTKS</sequence>